<evidence type="ECO:0000256" key="5">
    <source>
        <dbReference type="ARBA" id="ARBA00022553"/>
    </source>
</evidence>
<evidence type="ECO:0000259" key="23">
    <source>
        <dbReference type="PROSITE" id="PS50109"/>
    </source>
</evidence>
<dbReference type="FunFam" id="3.30.565.10:FF:000010">
    <property type="entry name" value="Sensor histidine kinase RcsC"/>
    <property type="match status" value="1"/>
</dbReference>
<dbReference type="InterPro" id="IPR003594">
    <property type="entry name" value="HATPase_dom"/>
</dbReference>
<comment type="caution">
    <text evidence="28">The sequence shown here is derived from an EMBL/GenBank/DDBJ whole genome shotgun (WGS) entry which is preliminary data.</text>
</comment>
<dbReference type="GO" id="GO:0000155">
    <property type="term" value="F:phosphorelay sensor kinase activity"/>
    <property type="evidence" value="ECO:0007669"/>
    <property type="project" value="InterPro"/>
</dbReference>
<name>A0A6B3SX18_9BURK</name>
<dbReference type="SUPFAM" id="SSF55874">
    <property type="entry name" value="ATPase domain of HSP90 chaperone/DNA topoisomerase II/histidine kinase"/>
    <property type="match status" value="1"/>
</dbReference>
<dbReference type="Pfam" id="PF13426">
    <property type="entry name" value="PAS_9"/>
    <property type="match status" value="1"/>
</dbReference>
<dbReference type="SMART" id="SM00091">
    <property type="entry name" value="PAS"/>
    <property type="match status" value="4"/>
</dbReference>
<evidence type="ECO:0000313" key="28">
    <source>
        <dbReference type="EMBL" id="NEX63586.1"/>
    </source>
</evidence>
<evidence type="ECO:0000256" key="16">
    <source>
        <dbReference type="ARBA" id="ARBA00058004"/>
    </source>
</evidence>
<evidence type="ECO:0000256" key="17">
    <source>
        <dbReference type="ARBA" id="ARBA00064003"/>
    </source>
</evidence>
<evidence type="ECO:0000256" key="14">
    <source>
        <dbReference type="ARBA" id="ARBA00023026"/>
    </source>
</evidence>
<dbReference type="InterPro" id="IPR013767">
    <property type="entry name" value="PAS_fold"/>
</dbReference>
<dbReference type="InterPro" id="IPR003661">
    <property type="entry name" value="HisK_dim/P_dom"/>
</dbReference>
<dbReference type="SUPFAM" id="SSF47384">
    <property type="entry name" value="Homodimeric domain of signal transducing histidine kinase"/>
    <property type="match status" value="1"/>
</dbReference>
<dbReference type="GO" id="GO:0006355">
    <property type="term" value="P:regulation of DNA-templated transcription"/>
    <property type="evidence" value="ECO:0007669"/>
    <property type="project" value="InterPro"/>
</dbReference>
<evidence type="ECO:0000256" key="9">
    <source>
        <dbReference type="ARBA" id="ARBA00022741"/>
    </source>
</evidence>
<feature type="domain" description="HPt" evidence="27">
    <location>
        <begin position="980"/>
        <end position="1073"/>
    </location>
</feature>
<dbReference type="InterPro" id="IPR001789">
    <property type="entry name" value="Sig_transdc_resp-reg_receiver"/>
</dbReference>
<dbReference type="Gene3D" id="3.40.50.2300">
    <property type="match status" value="1"/>
</dbReference>
<dbReference type="NCBIfam" id="TIGR00229">
    <property type="entry name" value="sensory_box"/>
    <property type="match status" value="4"/>
</dbReference>
<dbReference type="InterPro" id="IPR001610">
    <property type="entry name" value="PAC"/>
</dbReference>
<evidence type="ECO:0000256" key="12">
    <source>
        <dbReference type="ARBA" id="ARBA00022989"/>
    </source>
</evidence>
<reference evidence="28 29" key="1">
    <citation type="submission" date="2020-02" db="EMBL/GenBank/DDBJ databases">
        <authorList>
            <person name="Kim M.K."/>
        </authorList>
    </citation>
    <scope>NUCLEOTIDE SEQUENCE [LARGE SCALE GENOMIC DNA]</scope>
    <source>
        <strain evidence="28 29">17J57-3</strain>
    </source>
</reference>
<dbReference type="SUPFAM" id="SSF52172">
    <property type="entry name" value="CheY-like"/>
    <property type="match status" value="1"/>
</dbReference>
<evidence type="ECO:0000259" key="24">
    <source>
        <dbReference type="PROSITE" id="PS50110"/>
    </source>
</evidence>
<dbReference type="EC" id="2.7.13.3" evidence="3"/>
<dbReference type="SMART" id="SM00086">
    <property type="entry name" value="PAC"/>
    <property type="match status" value="4"/>
</dbReference>
<evidence type="ECO:0000256" key="15">
    <source>
        <dbReference type="ARBA" id="ARBA00023136"/>
    </source>
</evidence>
<dbReference type="InterPro" id="IPR011006">
    <property type="entry name" value="CheY-like_superfamily"/>
</dbReference>
<keyword evidence="10" id="KW-0418">Kinase</keyword>
<dbReference type="InterPro" id="IPR036097">
    <property type="entry name" value="HisK_dim/P_sf"/>
</dbReference>
<dbReference type="PROSITE" id="PS50109">
    <property type="entry name" value="HIS_KIN"/>
    <property type="match status" value="1"/>
</dbReference>
<dbReference type="PROSITE" id="PS50112">
    <property type="entry name" value="PAS"/>
    <property type="match status" value="4"/>
</dbReference>
<accession>A0A6B3SX18</accession>
<evidence type="ECO:0000313" key="29">
    <source>
        <dbReference type="Proteomes" id="UP000482155"/>
    </source>
</evidence>
<evidence type="ECO:0000256" key="13">
    <source>
        <dbReference type="ARBA" id="ARBA00023012"/>
    </source>
</evidence>
<dbReference type="Pfam" id="PF02518">
    <property type="entry name" value="HATPase_c"/>
    <property type="match status" value="1"/>
</dbReference>
<dbReference type="EMBL" id="JAAIVB010000073">
    <property type="protein sequence ID" value="NEX63586.1"/>
    <property type="molecule type" value="Genomic_DNA"/>
</dbReference>
<feature type="domain" description="PAS" evidence="25">
    <location>
        <begin position="268"/>
        <end position="339"/>
    </location>
</feature>
<feature type="domain" description="PAC" evidence="26">
    <location>
        <begin position="342"/>
        <end position="393"/>
    </location>
</feature>
<keyword evidence="5 21" id="KW-0597">Phosphoprotein</keyword>
<dbReference type="GO" id="GO:0005886">
    <property type="term" value="C:plasma membrane"/>
    <property type="evidence" value="ECO:0007669"/>
    <property type="project" value="UniProtKB-SubCell"/>
</dbReference>
<proteinExistence type="predicted"/>
<comment type="catalytic activity">
    <reaction evidence="1">
        <text>ATP + protein L-histidine = ADP + protein N-phospho-L-histidine.</text>
        <dbReference type="EC" id="2.7.13.3"/>
    </reaction>
</comment>
<dbReference type="InterPro" id="IPR036641">
    <property type="entry name" value="HPT_dom_sf"/>
</dbReference>
<feature type="modified residue" description="4-aspartylphosphate" evidence="21">
    <location>
        <position position="873"/>
    </location>
</feature>
<feature type="domain" description="PAS" evidence="25">
    <location>
        <begin position="18"/>
        <end position="87"/>
    </location>
</feature>
<dbReference type="Pfam" id="PF00512">
    <property type="entry name" value="HisKA"/>
    <property type="match status" value="1"/>
</dbReference>
<feature type="domain" description="PAS" evidence="25">
    <location>
        <begin position="394"/>
        <end position="463"/>
    </location>
</feature>
<keyword evidence="4" id="KW-1003">Cell membrane</keyword>
<dbReference type="RefSeq" id="WP_163967533.1">
    <property type="nucleotide sequence ID" value="NZ_JAAIVB010000073.1"/>
</dbReference>
<dbReference type="InterPro" id="IPR013655">
    <property type="entry name" value="PAS_fold_3"/>
</dbReference>
<keyword evidence="11" id="KW-0067">ATP-binding</keyword>
<dbReference type="Pfam" id="PF00072">
    <property type="entry name" value="Response_reg"/>
    <property type="match status" value="1"/>
</dbReference>
<dbReference type="SMART" id="SM00448">
    <property type="entry name" value="REC"/>
    <property type="match status" value="1"/>
</dbReference>
<protein>
    <recommendedName>
        <fullName evidence="18">Sensory/regulatory protein RpfC</fullName>
        <ecNumber evidence="3">2.7.13.3</ecNumber>
    </recommendedName>
    <alternativeName>
        <fullName evidence="19">Virulence sensor protein BvgS</fullName>
    </alternativeName>
</protein>
<evidence type="ECO:0000259" key="27">
    <source>
        <dbReference type="PROSITE" id="PS50894"/>
    </source>
</evidence>
<dbReference type="AlphaFoldDB" id="A0A6B3SX18"/>
<feature type="domain" description="PAC" evidence="26">
    <location>
        <begin position="217"/>
        <end position="267"/>
    </location>
</feature>
<dbReference type="Gene3D" id="1.10.287.130">
    <property type="match status" value="1"/>
</dbReference>
<evidence type="ECO:0000259" key="26">
    <source>
        <dbReference type="PROSITE" id="PS50113"/>
    </source>
</evidence>
<dbReference type="PROSITE" id="PS50894">
    <property type="entry name" value="HPT"/>
    <property type="match status" value="1"/>
</dbReference>
<dbReference type="Pfam" id="PF00989">
    <property type="entry name" value="PAS"/>
    <property type="match status" value="1"/>
</dbReference>
<keyword evidence="8" id="KW-0732">Signal</keyword>
<keyword evidence="7" id="KW-0812">Transmembrane</keyword>
<keyword evidence="6" id="KW-0808">Transferase</keyword>
<sequence length="1081" mass="119098">MGTRSTSAHDDDGNGNGDAELLLAAFDASADGICFLDEAGRFLRANQAFCAMLGYPASFLNGQPWSLVAPHDSPDMPAFLRRIFAATAGEEEAWRLRRRDGTAFSAQVRIRPLALAGGARRAFITLNDIEGRQSAQDVALRRSKDMYRDVVENVNEAIVVVQDDQVVYCNPRAVNLSGYAMAELARIGFTTVIHPEDAEAVRAQIRKRLSGSGNSSGRIMFRLVRRDGVEIWVESSAVRIAWEGRPASLAFITDVTGRKRLEDKLKQSLQEREAILQSSVVGMVSLDPAGRLIWANRAMYEIFGLDAADAGETSLERFYPSREAYLDTGARVAAAVASGQAFEDEIQMRRKDGAPFWAYLSGNALNSSDLSRGTVWVLMDITKRRQLEEDLNKSEEHHRQVVNNVTECIFVVQDARIVFANPRLWELTGYAQEELSSQPFTVAIHADDRQLVTDHHMRRLRGEQVEQYYQFRVVNPRSGNIIWVQLAAVQIEWEGRPATLSFMTDITERKRLEDSLRESIAERIRLETLQIQNELRESETARRHAEDATRAKSVFLANMSHEIRTPMNAIIGMTHLALGTPLDARQRDYIEKIRGAGISLLGIINDILDFSKIEAGKLDMEKVGFQLDDVFANVATLTSAKAQEKGLEYRCAFPPDMPRALVGDPLRLGQVLVNLVNNAIKFTERGEVDVSCAATGGNAGRVQLQFTVRDTGIGMNAAQTARLFRAFSQADGSTTRRYGGTGLGLSIAKRLVNLMGGQIWIESTPAVGTTARFTAWFGLARPAGEADRDDRAGVAASRFRGQPGEAEREQAPPLSRFGGVSILLVEDNEINQQIAIEMMRAAGIRVDLAENGRIALDMLRKAGPGRYGMVFMDVQMPEMDGHQATRLIRADGRFAELPVVAMTAHAMVEERERCLASGMNDHLAKPVNPDELYRSIARWCGPPVGRTPMAAVPARAEETTSLPAIDGIDMHAGLKRAMGSEEFYADMLGRFSLGQRPAARAIREALRGDREDAGRRAHSLKGAAGLLGALQVERLAGQIEAEIRAGAPADAFMNKLDALDAHMARLCDAIDAIVAMPRQVR</sequence>
<evidence type="ECO:0000256" key="2">
    <source>
        <dbReference type="ARBA" id="ARBA00004651"/>
    </source>
</evidence>
<comment type="subunit">
    <text evidence="17">At low DSF concentrations, interacts with RpfF.</text>
</comment>
<evidence type="ECO:0000256" key="1">
    <source>
        <dbReference type="ARBA" id="ARBA00000085"/>
    </source>
</evidence>
<dbReference type="SMART" id="SM00387">
    <property type="entry name" value="HATPase_c"/>
    <property type="match status" value="1"/>
</dbReference>
<dbReference type="InterPro" id="IPR036890">
    <property type="entry name" value="HATPase_C_sf"/>
</dbReference>
<feature type="domain" description="PAC" evidence="26">
    <location>
        <begin position="467"/>
        <end position="518"/>
    </location>
</feature>
<keyword evidence="29" id="KW-1185">Reference proteome</keyword>
<dbReference type="Pfam" id="PF01627">
    <property type="entry name" value="Hpt"/>
    <property type="match status" value="1"/>
</dbReference>
<dbReference type="CDD" id="cd00082">
    <property type="entry name" value="HisKA"/>
    <property type="match status" value="1"/>
</dbReference>
<evidence type="ECO:0000256" key="10">
    <source>
        <dbReference type="ARBA" id="ARBA00022777"/>
    </source>
</evidence>
<keyword evidence="14" id="KW-0843">Virulence</keyword>
<keyword evidence="12" id="KW-1133">Transmembrane helix</keyword>
<dbReference type="PRINTS" id="PR00344">
    <property type="entry name" value="BCTRLSENSOR"/>
</dbReference>
<evidence type="ECO:0000256" key="11">
    <source>
        <dbReference type="ARBA" id="ARBA00022840"/>
    </source>
</evidence>
<dbReference type="PANTHER" id="PTHR45339">
    <property type="entry name" value="HYBRID SIGNAL TRANSDUCTION HISTIDINE KINASE J"/>
    <property type="match status" value="1"/>
</dbReference>
<dbReference type="InterPro" id="IPR005467">
    <property type="entry name" value="His_kinase_dom"/>
</dbReference>
<dbReference type="PROSITE" id="PS50110">
    <property type="entry name" value="RESPONSE_REGULATORY"/>
    <property type="match status" value="1"/>
</dbReference>
<keyword evidence="9" id="KW-0547">Nucleotide-binding</keyword>
<dbReference type="CDD" id="cd00088">
    <property type="entry name" value="HPT"/>
    <property type="match status" value="1"/>
</dbReference>
<evidence type="ECO:0000256" key="3">
    <source>
        <dbReference type="ARBA" id="ARBA00012438"/>
    </source>
</evidence>
<evidence type="ECO:0000256" key="21">
    <source>
        <dbReference type="PROSITE-ProRule" id="PRU00169"/>
    </source>
</evidence>
<dbReference type="CDD" id="cd16922">
    <property type="entry name" value="HATPase_EvgS-ArcB-TorS-like"/>
    <property type="match status" value="1"/>
</dbReference>
<comment type="subcellular location">
    <subcellularLocation>
        <location evidence="2">Cell membrane</location>
        <topology evidence="2">Multi-pass membrane protein</topology>
    </subcellularLocation>
</comment>
<dbReference type="CDD" id="cd00130">
    <property type="entry name" value="PAS"/>
    <property type="match status" value="4"/>
</dbReference>
<dbReference type="PANTHER" id="PTHR45339:SF1">
    <property type="entry name" value="HYBRID SIGNAL TRANSDUCTION HISTIDINE KINASE J"/>
    <property type="match status" value="1"/>
</dbReference>
<feature type="domain" description="PAS" evidence="25">
    <location>
        <begin position="143"/>
        <end position="212"/>
    </location>
</feature>
<dbReference type="Gene3D" id="3.30.450.20">
    <property type="entry name" value="PAS domain"/>
    <property type="match status" value="4"/>
</dbReference>
<keyword evidence="13" id="KW-0902">Two-component regulatory system</keyword>
<evidence type="ECO:0000256" key="20">
    <source>
        <dbReference type="PROSITE-ProRule" id="PRU00110"/>
    </source>
</evidence>
<feature type="modified residue" description="Phosphohistidine" evidence="20">
    <location>
        <position position="1018"/>
    </location>
</feature>
<feature type="region of interest" description="Disordered" evidence="22">
    <location>
        <begin position="788"/>
        <end position="812"/>
    </location>
</feature>
<dbReference type="Gene3D" id="1.20.120.160">
    <property type="entry name" value="HPT domain"/>
    <property type="match status" value="1"/>
</dbReference>
<dbReference type="InterPro" id="IPR004358">
    <property type="entry name" value="Sig_transdc_His_kin-like_C"/>
</dbReference>
<gene>
    <name evidence="28" type="ORF">G3574_21110</name>
</gene>
<evidence type="ECO:0000256" key="7">
    <source>
        <dbReference type="ARBA" id="ARBA00022692"/>
    </source>
</evidence>
<evidence type="ECO:0000256" key="18">
    <source>
        <dbReference type="ARBA" id="ARBA00068150"/>
    </source>
</evidence>
<feature type="domain" description="Response regulatory" evidence="24">
    <location>
        <begin position="821"/>
        <end position="940"/>
    </location>
</feature>
<dbReference type="CDD" id="cd17546">
    <property type="entry name" value="REC_hyHK_CKI1_RcsC-like"/>
    <property type="match status" value="1"/>
</dbReference>
<dbReference type="SUPFAM" id="SSF47226">
    <property type="entry name" value="Histidine-containing phosphotransfer domain, HPT domain"/>
    <property type="match status" value="1"/>
</dbReference>
<evidence type="ECO:0000256" key="6">
    <source>
        <dbReference type="ARBA" id="ARBA00022679"/>
    </source>
</evidence>
<evidence type="ECO:0000256" key="22">
    <source>
        <dbReference type="SAM" id="MobiDB-lite"/>
    </source>
</evidence>
<dbReference type="FunFam" id="1.10.287.130:FF:000002">
    <property type="entry name" value="Two-component osmosensing histidine kinase"/>
    <property type="match status" value="1"/>
</dbReference>
<dbReference type="InterPro" id="IPR035965">
    <property type="entry name" value="PAS-like_dom_sf"/>
</dbReference>
<dbReference type="SUPFAM" id="SSF55785">
    <property type="entry name" value="PYP-like sensor domain (PAS domain)"/>
    <property type="match status" value="4"/>
</dbReference>
<evidence type="ECO:0000256" key="19">
    <source>
        <dbReference type="ARBA" id="ARBA00070152"/>
    </source>
</evidence>
<evidence type="ECO:0000256" key="4">
    <source>
        <dbReference type="ARBA" id="ARBA00022475"/>
    </source>
</evidence>
<dbReference type="Pfam" id="PF08447">
    <property type="entry name" value="PAS_3"/>
    <property type="match status" value="2"/>
</dbReference>
<dbReference type="GO" id="GO:0005524">
    <property type="term" value="F:ATP binding"/>
    <property type="evidence" value="ECO:0007669"/>
    <property type="project" value="UniProtKB-KW"/>
</dbReference>
<evidence type="ECO:0000259" key="25">
    <source>
        <dbReference type="PROSITE" id="PS50112"/>
    </source>
</evidence>
<keyword evidence="15" id="KW-0472">Membrane</keyword>
<feature type="domain" description="Histidine kinase" evidence="23">
    <location>
        <begin position="558"/>
        <end position="779"/>
    </location>
</feature>
<dbReference type="InterPro" id="IPR008207">
    <property type="entry name" value="Sig_transdc_His_kin_Hpt_dom"/>
</dbReference>
<comment type="function">
    <text evidence="16">Member of the two-component regulatory system BvgS/BvgA. Phosphorylates BvgA via a four-step phosphorelay in response to environmental signals.</text>
</comment>
<dbReference type="InterPro" id="IPR000014">
    <property type="entry name" value="PAS"/>
</dbReference>
<dbReference type="Gene3D" id="3.30.565.10">
    <property type="entry name" value="Histidine kinase-like ATPase, C-terminal domain"/>
    <property type="match status" value="1"/>
</dbReference>
<dbReference type="SMART" id="SM00388">
    <property type="entry name" value="HisKA"/>
    <property type="match status" value="1"/>
</dbReference>
<dbReference type="PROSITE" id="PS50113">
    <property type="entry name" value="PAC"/>
    <property type="match status" value="3"/>
</dbReference>
<dbReference type="InterPro" id="IPR000700">
    <property type="entry name" value="PAS-assoc_C"/>
</dbReference>
<dbReference type="Proteomes" id="UP000482155">
    <property type="component" value="Unassembled WGS sequence"/>
</dbReference>
<evidence type="ECO:0000256" key="8">
    <source>
        <dbReference type="ARBA" id="ARBA00022729"/>
    </source>
</evidence>
<organism evidence="28 29">
    <name type="scientific">Noviherbaspirillum galbum</name>
    <dbReference type="NCBI Taxonomy" id="2709383"/>
    <lineage>
        <taxon>Bacteria</taxon>
        <taxon>Pseudomonadati</taxon>
        <taxon>Pseudomonadota</taxon>
        <taxon>Betaproteobacteria</taxon>
        <taxon>Burkholderiales</taxon>
        <taxon>Oxalobacteraceae</taxon>
        <taxon>Noviherbaspirillum</taxon>
    </lineage>
</organism>